<proteinExistence type="predicted"/>
<sequence>GSLQAYRFASNEYRLFPLAFEAGVCDTLQNEDFGINNIYKCGNAPSCPMSK</sequence>
<feature type="non-terminal residue" evidence="1">
    <location>
        <position position="1"/>
    </location>
</feature>
<gene>
    <name evidence="1" type="ORF">ILUMI_09197</name>
</gene>
<comment type="caution">
    <text evidence="1">The sequence shown here is derived from an EMBL/GenBank/DDBJ whole genome shotgun (WGS) entry which is preliminary data.</text>
</comment>
<dbReference type="AlphaFoldDB" id="A0A8K0D080"/>
<keyword evidence="2" id="KW-1185">Reference proteome</keyword>
<protein>
    <submittedName>
        <fullName evidence="1">Uncharacterized protein</fullName>
    </submittedName>
</protein>
<evidence type="ECO:0000313" key="1">
    <source>
        <dbReference type="EMBL" id="KAF2896978.1"/>
    </source>
</evidence>
<dbReference type="OrthoDB" id="7925769at2759"/>
<name>A0A8K0D080_IGNLU</name>
<organism evidence="1 2">
    <name type="scientific">Ignelater luminosus</name>
    <name type="common">Cucubano</name>
    <name type="synonym">Pyrophorus luminosus</name>
    <dbReference type="NCBI Taxonomy" id="2038154"/>
    <lineage>
        <taxon>Eukaryota</taxon>
        <taxon>Metazoa</taxon>
        <taxon>Ecdysozoa</taxon>
        <taxon>Arthropoda</taxon>
        <taxon>Hexapoda</taxon>
        <taxon>Insecta</taxon>
        <taxon>Pterygota</taxon>
        <taxon>Neoptera</taxon>
        <taxon>Endopterygota</taxon>
        <taxon>Coleoptera</taxon>
        <taxon>Polyphaga</taxon>
        <taxon>Elateriformia</taxon>
        <taxon>Elateroidea</taxon>
        <taxon>Elateridae</taxon>
        <taxon>Agrypninae</taxon>
        <taxon>Pyrophorini</taxon>
        <taxon>Ignelater</taxon>
    </lineage>
</organism>
<feature type="non-terminal residue" evidence="1">
    <location>
        <position position="51"/>
    </location>
</feature>
<accession>A0A8K0D080</accession>
<dbReference type="Proteomes" id="UP000801492">
    <property type="component" value="Unassembled WGS sequence"/>
</dbReference>
<evidence type="ECO:0000313" key="2">
    <source>
        <dbReference type="Proteomes" id="UP000801492"/>
    </source>
</evidence>
<dbReference type="EMBL" id="VTPC01004582">
    <property type="protein sequence ID" value="KAF2896978.1"/>
    <property type="molecule type" value="Genomic_DNA"/>
</dbReference>
<reference evidence="1" key="1">
    <citation type="submission" date="2019-08" db="EMBL/GenBank/DDBJ databases">
        <title>The genome of the North American firefly Photinus pyralis.</title>
        <authorList>
            <consortium name="Photinus pyralis genome working group"/>
            <person name="Fallon T.R."/>
            <person name="Sander Lower S.E."/>
            <person name="Weng J.-K."/>
        </authorList>
    </citation>
    <scope>NUCLEOTIDE SEQUENCE</scope>
    <source>
        <strain evidence="1">TRF0915ILg1</strain>
        <tissue evidence="1">Whole body</tissue>
    </source>
</reference>